<proteinExistence type="predicted"/>
<name>A0A482X3K1_LAOST</name>
<keyword evidence="3" id="KW-1185">Reference proteome</keyword>
<feature type="region of interest" description="Disordered" evidence="1">
    <location>
        <begin position="46"/>
        <end position="66"/>
    </location>
</feature>
<evidence type="ECO:0000313" key="2">
    <source>
        <dbReference type="EMBL" id="RZF40108.1"/>
    </source>
</evidence>
<organism evidence="2 3">
    <name type="scientific">Laodelphax striatellus</name>
    <name type="common">Small brown planthopper</name>
    <name type="synonym">Delphax striatella</name>
    <dbReference type="NCBI Taxonomy" id="195883"/>
    <lineage>
        <taxon>Eukaryota</taxon>
        <taxon>Metazoa</taxon>
        <taxon>Ecdysozoa</taxon>
        <taxon>Arthropoda</taxon>
        <taxon>Hexapoda</taxon>
        <taxon>Insecta</taxon>
        <taxon>Pterygota</taxon>
        <taxon>Neoptera</taxon>
        <taxon>Paraneoptera</taxon>
        <taxon>Hemiptera</taxon>
        <taxon>Auchenorrhyncha</taxon>
        <taxon>Fulgoroidea</taxon>
        <taxon>Delphacidae</taxon>
        <taxon>Criomorphinae</taxon>
        <taxon>Laodelphax</taxon>
    </lineage>
</organism>
<dbReference type="InParanoid" id="A0A482X3K1"/>
<feature type="region of interest" description="Disordered" evidence="1">
    <location>
        <begin position="1"/>
        <end position="20"/>
    </location>
</feature>
<protein>
    <submittedName>
        <fullName evidence="2">Uncharacterized protein</fullName>
    </submittedName>
</protein>
<comment type="caution">
    <text evidence="2">The sequence shown here is derived from an EMBL/GenBank/DDBJ whole genome shotgun (WGS) entry which is preliminary data.</text>
</comment>
<evidence type="ECO:0000256" key="1">
    <source>
        <dbReference type="SAM" id="MobiDB-lite"/>
    </source>
</evidence>
<dbReference type="EMBL" id="QKKF02019433">
    <property type="protein sequence ID" value="RZF40108.1"/>
    <property type="molecule type" value="Genomic_DNA"/>
</dbReference>
<sequence length="66" mass="7158">MPPRCPHLGHSQGSTKSLCNDKVSPWGNCLRDHGNPHARNAVKTALGNSQVDLSRRSGHFQTNLGL</sequence>
<reference evidence="2 3" key="1">
    <citation type="journal article" date="2017" name="Gigascience">
        <title>Genome sequence of the small brown planthopper, Laodelphax striatellus.</title>
        <authorList>
            <person name="Zhu J."/>
            <person name="Jiang F."/>
            <person name="Wang X."/>
            <person name="Yang P."/>
            <person name="Bao Y."/>
            <person name="Zhao W."/>
            <person name="Wang W."/>
            <person name="Lu H."/>
            <person name="Wang Q."/>
            <person name="Cui N."/>
            <person name="Li J."/>
            <person name="Chen X."/>
            <person name="Luo L."/>
            <person name="Yu J."/>
            <person name="Kang L."/>
            <person name="Cui F."/>
        </authorList>
    </citation>
    <scope>NUCLEOTIDE SEQUENCE [LARGE SCALE GENOMIC DNA]</scope>
    <source>
        <strain evidence="2">Lst14</strain>
    </source>
</reference>
<accession>A0A482X3K1</accession>
<evidence type="ECO:0000313" key="3">
    <source>
        <dbReference type="Proteomes" id="UP000291343"/>
    </source>
</evidence>
<dbReference type="Proteomes" id="UP000291343">
    <property type="component" value="Unassembled WGS sequence"/>
</dbReference>
<gene>
    <name evidence="2" type="ORF">LSTR_LSTR002511</name>
</gene>
<dbReference type="AlphaFoldDB" id="A0A482X3K1"/>